<protein>
    <submittedName>
        <fullName evidence="1">Transglutaminase-like domain-containing protein</fullName>
    </submittedName>
</protein>
<sequence length="294" mass="33802">MSHSFYASQSPYSDPGRHLGMLRRVGDGPIEIARWINSLMQHPRGPEAKEREFLPEQVRDLELRSVEEHLSTALQRDLIDNRHRQPKVGGLCRDFALIAVSKFRASDISARLRVGFADYLVPGYWEDHWLCEWHDGQKWRRLDVEFAPAQGIYFDAFDVPSERFITASEAWSRARNEPQTASQFGVSSLDLAGAWFIAGSVFREIAALRKLELKPWDYWGLSEHLLHVPSTWQPQSRRKLDQLVSLLEKADLESTHEPSELALFELPESVISFPFGKALKVPLRSSNLLRKKNQ</sequence>
<evidence type="ECO:0000313" key="2">
    <source>
        <dbReference type="Proteomes" id="UP000305410"/>
    </source>
</evidence>
<dbReference type="RefSeq" id="WP_080790727.1">
    <property type="nucleotide sequence ID" value="NZ_CP122962.1"/>
</dbReference>
<proteinExistence type="predicted"/>
<dbReference type="InterPro" id="IPR038765">
    <property type="entry name" value="Papain-like_cys_pep_sf"/>
</dbReference>
<dbReference type="Gene3D" id="3.10.620.30">
    <property type="match status" value="1"/>
</dbReference>
<dbReference type="Proteomes" id="UP000305410">
    <property type="component" value="Chromosome Circular"/>
</dbReference>
<reference evidence="1" key="1">
    <citation type="submission" date="2019-04" db="EMBL/GenBank/DDBJ databases">
        <authorList>
            <person name="Chiang H.-Y."/>
            <person name="Huang Y.-Y."/>
            <person name="Chou L."/>
            <person name="Lai E.-M."/>
            <person name="Kuo C.-H."/>
        </authorList>
    </citation>
    <scope>NUCLEOTIDE SEQUENCE</scope>
    <source>
        <strain evidence="1">CFBP5506</strain>
    </source>
</reference>
<evidence type="ECO:0000313" key="1">
    <source>
        <dbReference type="EMBL" id="WGM60298.1"/>
    </source>
</evidence>
<dbReference type="SUPFAM" id="SSF54001">
    <property type="entry name" value="Cysteine proteinases"/>
    <property type="match status" value="1"/>
</dbReference>
<accession>A0AAF0GXL6</accession>
<dbReference type="EMBL" id="CP122962">
    <property type="protein sequence ID" value="WGM60298.1"/>
    <property type="molecule type" value="Genomic_DNA"/>
</dbReference>
<name>A0AAF0GXL6_AGRTU</name>
<dbReference type="AlphaFoldDB" id="A0AAF0GXL6"/>
<reference evidence="1" key="2">
    <citation type="submission" date="2023-04" db="EMBL/GenBank/DDBJ databases">
        <title>Complete genome sequence of Agrobacterium salinitolerans CFBP5506.</title>
        <authorList>
            <person name="Yen H.-C."/>
            <person name="Yan X.-H."/>
            <person name="Lai E.-M."/>
            <person name="Kuo C.-H."/>
        </authorList>
    </citation>
    <scope>NUCLEOTIDE SEQUENCE</scope>
    <source>
        <strain evidence="1">CFBP5506</strain>
    </source>
</reference>
<gene>
    <name evidence="1" type="ORF">CFBP5506_05530</name>
</gene>
<organism evidence="1 2">
    <name type="scientific">Agrobacterium tumefaciens</name>
    <dbReference type="NCBI Taxonomy" id="358"/>
    <lineage>
        <taxon>Bacteria</taxon>
        <taxon>Pseudomonadati</taxon>
        <taxon>Pseudomonadota</taxon>
        <taxon>Alphaproteobacteria</taxon>
        <taxon>Hyphomicrobiales</taxon>
        <taxon>Rhizobiaceae</taxon>
        <taxon>Rhizobium/Agrobacterium group</taxon>
        <taxon>Agrobacterium</taxon>
        <taxon>Agrobacterium tumefaciens complex</taxon>
    </lineage>
</organism>